<keyword evidence="3" id="KW-1003">Cell membrane</keyword>
<feature type="transmembrane region" description="Helical" evidence="8">
    <location>
        <begin position="499"/>
        <end position="521"/>
    </location>
</feature>
<evidence type="ECO:0000256" key="8">
    <source>
        <dbReference type="SAM" id="Phobius"/>
    </source>
</evidence>
<feature type="transmembrane region" description="Helical" evidence="8">
    <location>
        <begin position="189"/>
        <end position="210"/>
    </location>
</feature>
<feature type="transmembrane region" description="Helical" evidence="8">
    <location>
        <begin position="322"/>
        <end position="344"/>
    </location>
</feature>
<feature type="transmembrane region" description="Helical" evidence="8">
    <location>
        <begin position="252"/>
        <end position="271"/>
    </location>
</feature>
<dbReference type="SUPFAM" id="SSF103473">
    <property type="entry name" value="MFS general substrate transporter"/>
    <property type="match status" value="2"/>
</dbReference>
<dbReference type="InterPro" id="IPR004638">
    <property type="entry name" value="EmrB-like"/>
</dbReference>
<gene>
    <name evidence="10" type="ORF">METZ01_LOCUS21920</name>
</gene>
<dbReference type="Gene3D" id="1.20.1720.10">
    <property type="entry name" value="Multidrug resistance protein D"/>
    <property type="match status" value="1"/>
</dbReference>
<evidence type="ECO:0000256" key="7">
    <source>
        <dbReference type="SAM" id="MobiDB-lite"/>
    </source>
</evidence>
<keyword evidence="6 8" id="KW-0472">Membrane</keyword>
<dbReference type="PANTHER" id="PTHR42718">
    <property type="entry name" value="MAJOR FACILITATOR SUPERFAMILY MULTIDRUG TRANSPORTER MFSC"/>
    <property type="match status" value="1"/>
</dbReference>
<dbReference type="InterPro" id="IPR005829">
    <property type="entry name" value="Sugar_transporter_CS"/>
</dbReference>
<dbReference type="AlphaFoldDB" id="A0A381PPV4"/>
<dbReference type="CDD" id="cd17321">
    <property type="entry name" value="MFS_MMR_MDR_like"/>
    <property type="match status" value="1"/>
</dbReference>
<protein>
    <recommendedName>
        <fullName evidence="9">Major facilitator superfamily (MFS) profile domain-containing protein</fullName>
    </recommendedName>
</protein>
<dbReference type="InterPro" id="IPR020846">
    <property type="entry name" value="MFS_dom"/>
</dbReference>
<dbReference type="PRINTS" id="PR01036">
    <property type="entry name" value="TCRTETB"/>
</dbReference>
<reference evidence="10" key="1">
    <citation type="submission" date="2018-05" db="EMBL/GenBank/DDBJ databases">
        <authorList>
            <person name="Lanie J.A."/>
            <person name="Ng W.-L."/>
            <person name="Kazmierczak K.M."/>
            <person name="Andrzejewski T.M."/>
            <person name="Davidsen T.M."/>
            <person name="Wayne K.J."/>
            <person name="Tettelin H."/>
            <person name="Glass J.I."/>
            <person name="Rusch D."/>
            <person name="Podicherti R."/>
            <person name="Tsui H.-C.T."/>
            <person name="Winkler M.E."/>
        </authorList>
    </citation>
    <scope>NUCLEOTIDE SEQUENCE</scope>
</reference>
<evidence type="ECO:0000256" key="4">
    <source>
        <dbReference type="ARBA" id="ARBA00022692"/>
    </source>
</evidence>
<evidence type="ECO:0000256" key="5">
    <source>
        <dbReference type="ARBA" id="ARBA00022989"/>
    </source>
</evidence>
<dbReference type="NCBIfam" id="TIGR00711">
    <property type="entry name" value="efflux_EmrB"/>
    <property type="match status" value="1"/>
</dbReference>
<keyword evidence="5 8" id="KW-1133">Transmembrane helix</keyword>
<sequence length="544" mass="57211">VGTPAANTTIPVTTGQWDGKCGKARKTEVTLDGMSSFPSDSNSGSSSPDSGTSLTRSPNYKYWVFGALAIGIFASVVDHGSVNVALPTIASEFQTDLPTIQWVVIIYALTIAALLLPMGRLSDLVGRKKIYITGMVVLAAGAVLSGLSPALEMMFPSRVLQGVGSAMTQGTGMAIITAAFPANEKGRAIGLFMTMVGVGAVAGPAIGGLVVDAFGWRVVFFLTLPLEAIGVVATVWVMRGWSEAQEISGTRFDWWGAALSTGILIALMVAMTTGNKAGWTSPPIIVAFAAAVSMLVTFIWWELRTDSPMLDLRLFKGRTFTFGVSAAFLTFLGSSAVLFMMPFYLQNVLGYSAKTAGFVVVPGALCMAVLGTISGVLSDRFGRRPFTVGGLASSAVGLLILSRVTEDSSLFMVVPALMLMNAGMGIFYSPNTSSVMSTVGQVKYGVVSGFLNLVRNAANVTSIAFATIIVTTTMAAHGYEPSLEAVRQEVEGVAPAFTLGLRYAFLTMAGIVLAGMTLSALQPPYVEDSEELESQDAEESKAER</sequence>
<organism evidence="10">
    <name type="scientific">marine metagenome</name>
    <dbReference type="NCBI Taxonomy" id="408172"/>
    <lineage>
        <taxon>unclassified sequences</taxon>
        <taxon>metagenomes</taxon>
        <taxon>ecological metagenomes</taxon>
    </lineage>
</organism>
<feature type="transmembrane region" description="Helical" evidence="8">
    <location>
        <begin position="356"/>
        <end position="377"/>
    </location>
</feature>
<feature type="transmembrane region" description="Helical" evidence="8">
    <location>
        <begin position="163"/>
        <end position="182"/>
    </location>
</feature>
<dbReference type="GO" id="GO:0005886">
    <property type="term" value="C:plasma membrane"/>
    <property type="evidence" value="ECO:0007669"/>
    <property type="project" value="UniProtKB-SubCell"/>
</dbReference>
<feature type="region of interest" description="Disordered" evidence="7">
    <location>
        <begin position="32"/>
        <end position="54"/>
    </location>
</feature>
<dbReference type="InterPro" id="IPR036259">
    <property type="entry name" value="MFS_trans_sf"/>
</dbReference>
<dbReference type="Pfam" id="PF07690">
    <property type="entry name" value="MFS_1"/>
    <property type="match status" value="2"/>
</dbReference>
<feature type="transmembrane region" description="Helical" evidence="8">
    <location>
        <begin position="216"/>
        <end position="240"/>
    </location>
</feature>
<feature type="non-terminal residue" evidence="10">
    <location>
        <position position="1"/>
    </location>
</feature>
<feature type="domain" description="Major facilitator superfamily (MFS) profile" evidence="9">
    <location>
        <begin position="64"/>
        <end position="527"/>
    </location>
</feature>
<evidence type="ECO:0000313" key="10">
    <source>
        <dbReference type="EMBL" id="SUZ69066.1"/>
    </source>
</evidence>
<evidence type="ECO:0000256" key="3">
    <source>
        <dbReference type="ARBA" id="ARBA00022475"/>
    </source>
</evidence>
<dbReference type="PANTHER" id="PTHR42718:SF46">
    <property type="entry name" value="BLR6921 PROTEIN"/>
    <property type="match status" value="1"/>
</dbReference>
<comment type="subcellular location">
    <subcellularLocation>
        <location evidence="1">Cell membrane</location>
        <topology evidence="1">Multi-pass membrane protein</topology>
    </subcellularLocation>
</comment>
<dbReference type="PROSITE" id="PS00216">
    <property type="entry name" value="SUGAR_TRANSPORT_1"/>
    <property type="match status" value="2"/>
</dbReference>
<feature type="transmembrane region" description="Helical" evidence="8">
    <location>
        <begin position="410"/>
        <end position="428"/>
    </location>
</feature>
<evidence type="ECO:0000256" key="6">
    <source>
        <dbReference type="ARBA" id="ARBA00023136"/>
    </source>
</evidence>
<keyword evidence="4 8" id="KW-0812">Transmembrane</keyword>
<accession>A0A381PPV4</accession>
<evidence type="ECO:0000256" key="1">
    <source>
        <dbReference type="ARBA" id="ARBA00004651"/>
    </source>
</evidence>
<evidence type="ECO:0000256" key="2">
    <source>
        <dbReference type="ARBA" id="ARBA00022448"/>
    </source>
</evidence>
<keyword evidence="2" id="KW-0813">Transport</keyword>
<evidence type="ECO:0000259" key="9">
    <source>
        <dbReference type="PROSITE" id="PS50850"/>
    </source>
</evidence>
<feature type="transmembrane region" description="Helical" evidence="8">
    <location>
        <begin position="457"/>
        <end position="479"/>
    </location>
</feature>
<feature type="transmembrane region" description="Helical" evidence="8">
    <location>
        <begin position="283"/>
        <end position="301"/>
    </location>
</feature>
<dbReference type="InterPro" id="IPR011701">
    <property type="entry name" value="MFS"/>
</dbReference>
<proteinExistence type="predicted"/>
<feature type="transmembrane region" description="Helical" evidence="8">
    <location>
        <begin position="100"/>
        <end position="118"/>
    </location>
</feature>
<dbReference type="Gene3D" id="1.20.1250.20">
    <property type="entry name" value="MFS general substrate transporter like domains"/>
    <property type="match status" value="1"/>
</dbReference>
<dbReference type="GO" id="GO:0022857">
    <property type="term" value="F:transmembrane transporter activity"/>
    <property type="evidence" value="ECO:0007669"/>
    <property type="project" value="InterPro"/>
</dbReference>
<dbReference type="PROSITE" id="PS50850">
    <property type="entry name" value="MFS"/>
    <property type="match status" value="1"/>
</dbReference>
<feature type="compositionally biased region" description="Low complexity" evidence="7">
    <location>
        <begin position="35"/>
        <end position="54"/>
    </location>
</feature>
<dbReference type="EMBL" id="UINC01001050">
    <property type="protein sequence ID" value="SUZ69066.1"/>
    <property type="molecule type" value="Genomic_DNA"/>
</dbReference>
<feature type="transmembrane region" description="Helical" evidence="8">
    <location>
        <begin position="130"/>
        <end position="151"/>
    </location>
</feature>
<feature type="transmembrane region" description="Helical" evidence="8">
    <location>
        <begin position="62"/>
        <end position="80"/>
    </location>
</feature>
<name>A0A381PPV4_9ZZZZ</name>